<dbReference type="GO" id="GO:0008757">
    <property type="term" value="F:S-adenosylmethionine-dependent methyltransferase activity"/>
    <property type="evidence" value="ECO:0007669"/>
    <property type="project" value="InterPro"/>
</dbReference>
<dbReference type="PROSITE" id="PS50994">
    <property type="entry name" value="INTEGRASE"/>
    <property type="match status" value="1"/>
</dbReference>
<dbReference type="InterPro" id="IPR051553">
    <property type="entry name" value="Ran_GTPase-activating"/>
</dbReference>
<protein>
    <submittedName>
        <fullName evidence="3">Copia protein</fullName>
    </submittedName>
</protein>
<evidence type="ECO:0000313" key="3">
    <source>
        <dbReference type="EMBL" id="OLQ12940.1"/>
    </source>
</evidence>
<dbReference type="Pfam" id="PF07727">
    <property type="entry name" value="RVT_2"/>
    <property type="match status" value="1"/>
</dbReference>
<feature type="compositionally biased region" description="Pro residues" evidence="1">
    <location>
        <begin position="3053"/>
        <end position="3070"/>
    </location>
</feature>
<dbReference type="PANTHER" id="PTHR45982:SF1">
    <property type="entry name" value="REGULATOR OF CHROMOSOME CONDENSATION"/>
    <property type="match status" value="1"/>
</dbReference>
<dbReference type="PANTHER" id="PTHR45982">
    <property type="entry name" value="REGULATOR OF CHROMOSOME CONDENSATION"/>
    <property type="match status" value="1"/>
</dbReference>
<dbReference type="Pfam" id="PF08241">
    <property type="entry name" value="Methyltransf_11"/>
    <property type="match status" value="1"/>
</dbReference>
<feature type="compositionally biased region" description="Pro residues" evidence="1">
    <location>
        <begin position="3146"/>
        <end position="3155"/>
    </location>
</feature>
<dbReference type="InterPro" id="IPR027417">
    <property type="entry name" value="P-loop_NTPase"/>
</dbReference>
<dbReference type="SUPFAM" id="SSF52540">
    <property type="entry name" value="P-loop containing nucleoside triphosphate hydrolases"/>
    <property type="match status" value="1"/>
</dbReference>
<dbReference type="Gene3D" id="3.40.50.150">
    <property type="entry name" value="Vaccinia Virus protein VP39"/>
    <property type="match status" value="1"/>
</dbReference>
<dbReference type="Proteomes" id="UP000186817">
    <property type="component" value="Unassembled WGS sequence"/>
</dbReference>
<feature type="region of interest" description="Disordered" evidence="1">
    <location>
        <begin position="3047"/>
        <end position="3194"/>
    </location>
</feature>
<dbReference type="OrthoDB" id="440046at2759"/>
<feature type="compositionally biased region" description="Pro residues" evidence="1">
    <location>
        <begin position="2683"/>
        <end position="2728"/>
    </location>
</feature>
<reference evidence="3 4" key="1">
    <citation type="submission" date="2016-02" db="EMBL/GenBank/DDBJ databases">
        <title>Genome analysis of coral dinoflagellate symbionts highlights evolutionary adaptations to a symbiotic lifestyle.</title>
        <authorList>
            <person name="Aranda M."/>
            <person name="Li Y."/>
            <person name="Liew Y.J."/>
            <person name="Baumgarten S."/>
            <person name="Simakov O."/>
            <person name="Wilson M."/>
            <person name="Piel J."/>
            <person name="Ashoor H."/>
            <person name="Bougouffa S."/>
            <person name="Bajic V.B."/>
            <person name="Ryu T."/>
            <person name="Ravasi T."/>
            <person name="Bayer T."/>
            <person name="Micklem G."/>
            <person name="Kim H."/>
            <person name="Bhak J."/>
            <person name="Lajeunesse T.C."/>
            <person name="Voolstra C.R."/>
        </authorList>
    </citation>
    <scope>NUCLEOTIDE SEQUENCE [LARGE SCALE GENOMIC DNA]</scope>
    <source>
        <strain evidence="3 4">CCMP2467</strain>
    </source>
</reference>
<proteinExistence type="predicted"/>
<feature type="region of interest" description="Disordered" evidence="1">
    <location>
        <begin position="2594"/>
        <end position="2728"/>
    </location>
</feature>
<dbReference type="InterPro" id="IPR036397">
    <property type="entry name" value="RNaseH_sf"/>
</dbReference>
<gene>
    <name evidence="3" type="primary">GIP</name>
    <name evidence="3" type="ORF">AK812_SmicGene3133</name>
</gene>
<evidence type="ECO:0000313" key="4">
    <source>
        <dbReference type="Proteomes" id="UP000186817"/>
    </source>
</evidence>
<feature type="compositionally biased region" description="Basic and acidic residues" evidence="1">
    <location>
        <begin position="2607"/>
        <end position="2617"/>
    </location>
</feature>
<feature type="region of interest" description="Disordered" evidence="1">
    <location>
        <begin position="1184"/>
        <end position="1216"/>
    </location>
</feature>
<dbReference type="GO" id="GO:0015074">
    <property type="term" value="P:DNA integration"/>
    <property type="evidence" value="ECO:0007669"/>
    <property type="project" value="InterPro"/>
</dbReference>
<dbReference type="InterPro" id="IPR009091">
    <property type="entry name" value="RCC1/BLIP-II"/>
</dbReference>
<dbReference type="InterPro" id="IPR001584">
    <property type="entry name" value="Integrase_cat-core"/>
</dbReference>
<feature type="domain" description="Integrase catalytic" evidence="2">
    <location>
        <begin position="1277"/>
        <end position="1445"/>
    </location>
</feature>
<name>A0A1Q9EZT9_SYMMI</name>
<dbReference type="InterPro" id="IPR012337">
    <property type="entry name" value="RNaseH-like_sf"/>
</dbReference>
<feature type="compositionally biased region" description="Polar residues" evidence="1">
    <location>
        <begin position="3079"/>
        <end position="3090"/>
    </location>
</feature>
<feature type="compositionally biased region" description="Pro residues" evidence="1">
    <location>
        <begin position="3164"/>
        <end position="3173"/>
    </location>
</feature>
<comment type="caution">
    <text evidence="3">The sequence shown here is derived from an EMBL/GenBank/DDBJ whole genome shotgun (WGS) entry which is preliminary data.</text>
</comment>
<dbReference type="SUPFAM" id="SSF53098">
    <property type="entry name" value="Ribonuclease H-like"/>
    <property type="match status" value="1"/>
</dbReference>
<evidence type="ECO:0000256" key="1">
    <source>
        <dbReference type="SAM" id="MobiDB-lite"/>
    </source>
</evidence>
<sequence>MPLHLEVALLSGKRARLDAEPEWSLDHLRLMVLLLTSALSLSHLLPSSRKRARNLLGSGPGKLLSPAGAILRGTDSLAAAGLQEADVLTFQKGPVQIAATSKAFAALYGDGSVVTWGHKHFGGDSSGVAQQLQDVQQIQAAQEAFAALCCDGSVVTWGGQGGGDSAAVKSQLKDVTSIQAAGHAFAALRQGVAVVSIYVVTWGGQGGGDSAAVKSQLKDVTSIQAAGHAFAALRRDGSVVSWGAPKHGGDCSAVQGRLSDVQQIQATKYAFAALRGDGTIVTWGDQAFGGDSDDVQGQLHGARQVAASHCAFCALLQDGSAVAWGADDDGDASEVQDELKDVQQVVSSEQAFACLLGDGSVVTWGSPELRKVRRIRSNERAFAAITQDGSVVTWGESCSGGDSRLVEEQLHNIKDIQASQYAFAALREDGSVVTWGEARLTDVQQIQASANAFAARCRDGSVVSWGSKDEGGDSRAVQEQLKGIERLQATDGAFAAIREDGLILIWGAQGAGGDSSAVRERLEEAAFQARRAAKFWDWFYGSRLQKPEGSQVERPEAAGTEWISQPGALLPKLLEAFHPRCRGTILEIGCGDSSLAQQLHEKLGGAMLAVDISEAALRRLRVCGRRSGLRFAVADATDLGHLFEDGDVGAVVDKGLADTLQFRARTRESRALRRALFAEVYRILAPGGVYAMVTPKVRPQYLHTVDWEGVETREVEEPKGLLFDLASRGWQKRGIYTSAASPPRPSKRENWPRAKDCLWRGRRRWRRWIPDSSRLRDLHVRAERHGGFAVPAHVPLQWLRRNHADADPVSLLQVSHLPRASLESPPSAGRGALTRHCSQARRMSFRQLRRVTYDTLAREWRCKWSFDDDMASLKACQKLVEDMQNDMLAAAYKLSTSEVENLQGLGFALPPSVSAKEEILNIKEELSALRKELLSAQPLVQDSQWPPAAVAAAHACADAFCRAQVASWDVFQDSMLTYQSPLEAQIDLLEVSTRSDSRLTDVINESGGKARRFTSRDGDLNTVEGQRALWDTLQRTQPKHVWLSPDARHWSPWTRLNAARDSRYQKNLLDERQREQTVLQLLVKIFEWQKQNGRNVPSATNSVVAWMIRCRSSKSLHHPLGALPATVAPWRISIGARSTADGSTEYVCLGKDNRTTMPSERRRMRIAAVRSLITVFAQTKPTISTPELPERTDVQSRDVTTPDLEGWAPPPVPLHGPAFRSLTSEEKCRLRRIHNNLGHPSPETLARHLKAANESPSLIEAALDFQCDVCLESTEPRHQRPSKLPEPRDFNDLIGIDGFFFKSQSGYRAYAIHALDEASCFQQARRAPSRLGDHAKQALNDFWISWAGPPKQVYLDPAGEFRSEQILGYFQELNIKAWVTVAAWQRGRLERHGDILKDMIARMDLESPIVNDTAFDQALLQAILAKNALVRHGGYSPEQIVFGKALRVPGSLTSDEESPAHALSEGVDLESELHRQRLELRCRARRAFLEADNSQAIRRASLRRSNPSRGPYASGMWVLYWVKKSSPNRLAAGRWHGPAKVICSEGKSVIWLAHGTNIIRAAPENLRPASLREWQNLSSAQLDEPWKNVGGASTYTDLTGVSPADPEQTSRAAASSEGAILMPQPGVTVNPLGNSDNNPDEISQPEQELTPQVSQEASGVERDPNLGAAAPSDTPVIESSMDNAENLNPQDIPVPESDEGLVSDHLFVAFEDSGIVDDQGAELINFTTIHSSEEATGPPLAEDELPYILDPLKPNDHQAYCLEVPLKAKDVRKWIKEGATEHLATVAAASKKSREEVHLKDLTVKEKELFEKAKEKEISCWLQTSAIRPIMRKKLNPEQILRSRWILTWKAPEEGETQQRAKARLVVLGYQDPKLTEVLRDAPTLSREGRSLVLQTISSRRFRLGSFDIKTAFLRGKADAENPLAMDPPRELRKALNLKEEEVCELLGNAYGRVDAPLLFYKELSSQLAQLGFIRHPLEPCVFLLYSPGKQLHGILGMHVDDGVCGGDKIFSQKIEALQKTLPFGSRKFDRFTFTGIHLEQRADYSIKASQSEYVRNIPQLDIGRSRRLTPEAEITEGERSRLRGLVGSLQYAVTHSRPDMAAKLGEVQSSIPKATVQTLMLANKVLRETQEHHDVSIQLLPIDPGVLTFVSFGDASFASSKSLSSHQGALICATNGDLLANREAPLYPLSWSSKKIPRVVRSTLSAEAYAMSKAVDMLGWMRALWGTVHVPSFQWQRPEEGYRQLNRAAIITDCKSLYDLVTRLAMPSCEEFRTTLEVLLIKQRCAENTTFRLEGLREIGWKTVRGTGNPFKVVFQWAGKQLKTKEVMNGKTEPSKQTIQRLVSQDTQDFKIIIKLPQDKFQEWEKTNFEPEAQFLEALRAIPGVSEVDTQTYTLEAVNLMGKVPISVPKAANGCMAEEIKVANQHIAPGGDGPLSFPVALRRSRRLLERWASEMRGSQDQEKSKKAVLHDAGGKKILHPAEADRKKAKQRLRENRAKNRKKRFEAKMLEKDTSLVQAEITEFKELEKKGKLTKWKKDKMEREVATFGRLKDQVEQNTQKRFEDNLGDQFYVDFDELKVHRKASIFYDPVKNPYGAPPQGQVLMYRHPDGSVKREPPPLAHGSVRAAMTDGLVPGHSDMVLPNLGPPEDEPQDGESGESEDEEDDEEDDDEPMLPTELPDGTPLPPGPPVGPAPMEAPLPPGPPPGPSLPPLPPGAPPTGLLPPMPPGHWRKARSAVFWAPSAGRQVCRCLKTLFISNGYRRTLLCCTSLVGIALAVYLIFRRASAPDTEQVAPLWSLTGIPFRTQVPDGWTFDSPCGLATGGTTDLYRRLLGHDQEPNYWMSLTNVKTGLEAYTKFYSTLQPKIAETRNPLARAESDYNFAYFVVARSCPSPRRPHLQGRAKKLEEQGALSDVDPSHSPKISQRDHGHNGSAAFVLRGLYSVWLSWFLSVFPSQQLFVRRAEELPKASSESEHLWAPGLDSGRPSSYVAMTEASRQLLRNFYEPYIVELQSLFNDTSLRWMEELYMFASGMDFVTGSLPSETSIFSSSLPPGFPGPSSGPPGPPPMPKLPCFGGGLPQSQADFAQQMMNMGFIAPPGPPPKGPPPEAMMKQRPPGPPNAGLQKVAGTPPGPPPKNPTQGGPGPGMRPPGPPPKVNTGELPPGAKPPPPPPKTAAGTAGTAGSAAPATKPLNAATRFMPTTLKTKKPSQVAGGVLQASSASLSQDARKRLLFTEAPKVAEKVNIEDAFQDFMGQLDD</sequence>
<keyword evidence="4" id="KW-1185">Reference proteome</keyword>
<organism evidence="3 4">
    <name type="scientific">Symbiodinium microadriaticum</name>
    <name type="common">Dinoflagellate</name>
    <name type="synonym">Zooxanthella microadriatica</name>
    <dbReference type="NCBI Taxonomy" id="2951"/>
    <lineage>
        <taxon>Eukaryota</taxon>
        <taxon>Sar</taxon>
        <taxon>Alveolata</taxon>
        <taxon>Dinophyceae</taxon>
        <taxon>Suessiales</taxon>
        <taxon>Symbiodiniaceae</taxon>
        <taxon>Symbiodinium</taxon>
    </lineage>
</organism>
<dbReference type="SUPFAM" id="SSF50985">
    <property type="entry name" value="RCC1/BLIP-II"/>
    <property type="match status" value="1"/>
</dbReference>
<accession>A0A1Q9EZT9</accession>
<feature type="compositionally biased region" description="Basic and acidic residues" evidence="1">
    <location>
        <begin position="2916"/>
        <end position="2929"/>
    </location>
</feature>
<feature type="compositionally biased region" description="Polar residues" evidence="1">
    <location>
        <begin position="1631"/>
        <end position="1657"/>
    </location>
</feature>
<feature type="compositionally biased region" description="Acidic residues" evidence="1">
    <location>
        <begin position="2648"/>
        <end position="2673"/>
    </location>
</feature>
<dbReference type="SUPFAM" id="SSF53335">
    <property type="entry name" value="S-adenosyl-L-methionine-dependent methyltransferases"/>
    <property type="match status" value="1"/>
</dbReference>
<dbReference type="GO" id="GO:0003676">
    <property type="term" value="F:nucleic acid binding"/>
    <property type="evidence" value="ECO:0007669"/>
    <property type="project" value="InterPro"/>
</dbReference>
<feature type="region of interest" description="Disordered" evidence="1">
    <location>
        <begin position="1622"/>
        <end position="1672"/>
    </location>
</feature>
<dbReference type="CDD" id="cd02440">
    <property type="entry name" value="AdoMet_MTases"/>
    <property type="match status" value="1"/>
</dbReference>
<feature type="compositionally biased region" description="Low complexity" evidence="1">
    <location>
        <begin position="3174"/>
        <end position="3191"/>
    </location>
</feature>
<dbReference type="InterPro" id="IPR029063">
    <property type="entry name" value="SAM-dependent_MTases_sf"/>
</dbReference>
<evidence type="ECO:0000259" key="2">
    <source>
        <dbReference type="PROSITE" id="PS50994"/>
    </source>
</evidence>
<dbReference type="InterPro" id="IPR013103">
    <property type="entry name" value="RVT_2"/>
</dbReference>
<dbReference type="InterPro" id="IPR013216">
    <property type="entry name" value="Methyltransf_11"/>
</dbReference>
<feature type="region of interest" description="Disordered" evidence="1">
    <location>
        <begin position="2894"/>
        <end position="2929"/>
    </location>
</feature>
<dbReference type="EMBL" id="LSRX01000036">
    <property type="protein sequence ID" value="OLQ12940.1"/>
    <property type="molecule type" value="Genomic_DNA"/>
</dbReference>
<dbReference type="Gene3D" id="2.130.10.30">
    <property type="entry name" value="Regulator of chromosome condensation 1/beta-lactamase-inhibitor protein II"/>
    <property type="match status" value="3"/>
</dbReference>
<feature type="compositionally biased region" description="Pro residues" evidence="1">
    <location>
        <begin position="3097"/>
        <end position="3108"/>
    </location>
</feature>
<dbReference type="Gene3D" id="3.40.50.300">
    <property type="entry name" value="P-loop containing nucleotide triphosphate hydrolases"/>
    <property type="match status" value="1"/>
</dbReference>
<dbReference type="Gene3D" id="3.30.420.10">
    <property type="entry name" value="Ribonuclease H-like superfamily/Ribonuclease H"/>
    <property type="match status" value="1"/>
</dbReference>